<evidence type="ECO:0000313" key="3">
    <source>
        <dbReference type="Proteomes" id="UP000182241"/>
    </source>
</evidence>
<keyword evidence="1" id="KW-0732">Signal</keyword>
<organism evidence="2 3">
    <name type="scientific">Tsukamurella tyrosinosolvens</name>
    <dbReference type="NCBI Taxonomy" id="57704"/>
    <lineage>
        <taxon>Bacteria</taxon>
        <taxon>Bacillati</taxon>
        <taxon>Actinomycetota</taxon>
        <taxon>Actinomycetes</taxon>
        <taxon>Mycobacteriales</taxon>
        <taxon>Tsukamurellaceae</taxon>
        <taxon>Tsukamurella</taxon>
    </lineage>
</organism>
<name>A0A1H4NQG7_TSUTY</name>
<dbReference type="Proteomes" id="UP000182241">
    <property type="component" value="Unassembled WGS sequence"/>
</dbReference>
<feature type="chain" id="PRO_5038488737" evidence="1">
    <location>
        <begin position="23"/>
        <end position="95"/>
    </location>
</feature>
<keyword evidence="3" id="KW-1185">Reference proteome</keyword>
<feature type="signal peptide" evidence="1">
    <location>
        <begin position="1"/>
        <end position="22"/>
    </location>
</feature>
<dbReference type="EMBL" id="FNSA01000003">
    <property type="protein sequence ID" value="SEB97379.1"/>
    <property type="molecule type" value="Genomic_DNA"/>
</dbReference>
<gene>
    <name evidence="2" type="ORF">SAMN04489793_1237</name>
</gene>
<evidence type="ECO:0000313" key="2">
    <source>
        <dbReference type="EMBL" id="SEB97379.1"/>
    </source>
</evidence>
<protein>
    <submittedName>
        <fullName evidence="2">Uncharacterized protein</fullName>
    </submittedName>
</protein>
<reference evidence="3" key="1">
    <citation type="submission" date="2016-10" db="EMBL/GenBank/DDBJ databases">
        <authorList>
            <person name="Varghese N."/>
            <person name="Submissions S."/>
        </authorList>
    </citation>
    <scope>NUCLEOTIDE SEQUENCE [LARGE SCALE GENOMIC DNA]</scope>
    <source>
        <strain evidence="3">DSM 44234</strain>
    </source>
</reference>
<sequence>MKKALISSGVAVVLAVGGAVGAAPAANASGPCTLKTMVTGHWEPSKSSPSTTLWPGTKVDVSMFTETNNEGTWTPLVDGAFKHYVLDFWEFGSCE</sequence>
<proteinExistence type="predicted"/>
<dbReference type="AlphaFoldDB" id="A0A1H4NQG7"/>
<accession>A0A1H4NQG7</accession>
<evidence type="ECO:0000256" key="1">
    <source>
        <dbReference type="SAM" id="SignalP"/>
    </source>
</evidence>